<organism evidence="2 3">
    <name type="scientific">Macrosiphum euphorbiae</name>
    <name type="common">potato aphid</name>
    <dbReference type="NCBI Taxonomy" id="13131"/>
    <lineage>
        <taxon>Eukaryota</taxon>
        <taxon>Metazoa</taxon>
        <taxon>Ecdysozoa</taxon>
        <taxon>Arthropoda</taxon>
        <taxon>Hexapoda</taxon>
        <taxon>Insecta</taxon>
        <taxon>Pterygota</taxon>
        <taxon>Neoptera</taxon>
        <taxon>Paraneoptera</taxon>
        <taxon>Hemiptera</taxon>
        <taxon>Sternorrhyncha</taxon>
        <taxon>Aphidomorpha</taxon>
        <taxon>Aphidoidea</taxon>
        <taxon>Aphididae</taxon>
        <taxon>Macrosiphini</taxon>
        <taxon>Macrosiphum</taxon>
    </lineage>
</organism>
<feature type="region of interest" description="Disordered" evidence="1">
    <location>
        <begin position="86"/>
        <end position="107"/>
    </location>
</feature>
<gene>
    <name evidence="2" type="ORF">MEUPH1_LOCUS18791</name>
</gene>
<proteinExistence type="predicted"/>
<reference evidence="2 3" key="1">
    <citation type="submission" date="2023-01" db="EMBL/GenBank/DDBJ databases">
        <authorList>
            <person name="Whitehead M."/>
        </authorList>
    </citation>
    <scope>NUCLEOTIDE SEQUENCE [LARGE SCALE GENOMIC DNA]</scope>
</reference>
<evidence type="ECO:0000313" key="3">
    <source>
        <dbReference type="Proteomes" id="UP001160148"/>
    </source>
</evidence>
<name>A0AAV0X7B8_9HEMI</name>
<evidence type="ECO:0000313" key="2">
    <source>
        <dbReference type="EMBL" id="CAI6363903.1"/>
    </source>
</evidence>
<comment type="caution">
    <text evidence="2">The sequence shown here is derived from an EMBL/GenBank/DDBJ whole genome shotgun (WGS) entry which is preliminary data.</text>
</comment>
<dbReference type="EMBL" id="CARXXK010000003">
    <property type="protein sequence ID" value="CAI6363903.1"/>
    <property type="molecule type" value="Genomic_DNA"/>
</dbReference>
<feature type="compositionally biased region" description="Pro residues" evidence="1">
    <location>
        <begin position="97"/>
        <end position="107"/>
    </location>
</feature>
<evidence type="ECO:0000256" key="1">
    <source>
        <dbReference type="SAM" id="MobiDB-lite"/>
    </source>
</evidence>
<keyword evidence="3" id="KW-1185">Reference proteome</keyword>
<accession>A0AAV0X7B8</accession>
<sequence length="107" mass="11834">MYALDVPEDGNVSSALYVKKGKYGKPPIKRTTYIHDFKEDSNVPCSLPARAAGIKRKRVQTDAGASTFKKEKHEKLSIAGSTYQRDVAEDGNVSPYFSPPPPQHIIQ</sequence>
<dbReference type="AlphaFoldDB" id="A0AAV0X7B8"/>
<dbReference type="Proteomes" id="UP001160148">
    <property type="component" value="Unassembled WGS sequence"/>
</dbReference>
<protein>
    <submittedName>
        <fullName evidence="2">Uncharacterized protein</fullName>
    </submittedName>
</protein>